<comment type="caution">
    <text evidence="1">The sequence shown here is derived from an EMBL/GenBank/DDBJ whole genome shotgun (WGS) entry which is preliminary data.</text>
</comment>
<dbReference type="Pfam" id="PF11660">
    <property type="entry name" value="DUF3262"/>
    <property type="match status" value="1"/>
</dbReference>
<dbReference type="AlphaFoldDB" id="A0A316TUT3"/>
<dbReference type="EMBL" id="QGGB01000005">
    <property type="protein sequence ID" value="PWN06835.1"/>
    <property type="molecule type" value="Genomic_DNA"/>
</dbReference>
<dbReference type="Proteomes" id="UP000245533">
    <property type="component" value="Unassembled WGS sequence"/>
</dbReference>
<reference evidence="1 2" key="1">
    <citation type="submission" date="2018-05" db="EMBL/GenBank/DDBJ databases">
        <title>Rhodohalobacter halophilus gen. nov., sp. nov., a moderately halophilic member of the family Balneolaceae.</title>
        <authorList>
            <person name="Liu Z.-W."/>
        </authorList>
    </citation>
    <scope>NUCLEOTIDE SEQUENCE [LARGE SCALE GENOMIC DNA]</scope>
    <source>
        <strain evidence="1 2">8A47</strain>
    </source>
</reference>
<name>A0A316TUT3_9BACT</name>
<organism evidence="1 2">
    <name type="scientific">Rhodohalobacter mucosus</name>
    <dbReference type="NCBI Taxonomy" id="2079485"/>
    <lineage>
        <taxon>Bacteria</taxon>
        <taxon>Pseudomonadati</taxon>
        <taxon>Balneolota</taxon>
        <taxon>Balneolia</taxon>
        <taxon>Balneolales</taxon>
        <taxon>Balneolaceae</taxon>
        <taxon>Rhodohalobacter</taxon>
    </lineage>
</organism>
<sequence length="95" mass="11008">MPRYQLLMKAATLPKHRLKAFRHQIQMDYTVVTIQATAQVLSGISPSDMVVPILAKEMRLMVLLWVAWVLVRPFKMWKLLPIRMMVLSCSAVRLT</sequence>
<protein>
    <submittedName>
        <fullName evidence="1">Uncharacterized protein</fullName>
    </submittedName>
</protein>
<gene>
    <name evidence="1" type="ORF">DDZ15_06055</name>
</gene>
<dbReference type="InterPro" id="IPR021676">
    <property type="entry name" value="DUF3262"/>
</dbReference>
<accession>A0A316TUT3</accession>
<keyword evidence="2" id="KW-1185">Reference proteome</keyword>
<proteinExistence type="predicted"/>
<evidence type="ECO:0000313" key="1">
    <source>
        <dbReference type="EMBL" id="PWN06835.1"/>
    </source>
</evidence>
<evidence type="ECO:0000313" key="2">
    <source>
        <dbReference type="Proteomes" id="UP000245533"/>
    </source>
</evidence>